<dbReference type="Proteomes" id="UP000019335">
    <property type="component" value="Unassembled WGS sequence"/>
</dbReference>
<sequence>MKTWTCPLSPTRRSNTIPRPCGRWPSTAQLECASKIIKTRTKEYFACTPWFVGSSLDYLGIAFKLGGQRFIPLQVPCKKSRIVLSALHFFFSEGILIYLNLFSV</sequence>
<evidence type="ECO:0000313" key="2">
    <source>
        <dbReference type="Proteomes" id="UP000019335"/>
    </source>
</evidence>
<dbReference type="AlphaFoldDB" id="W7TDT4"/>
<evidence type="ECO:0000313" key="1">
    <source>
        <dbReference type="EMBL" id="EWM21713.1"/>
    </source>
</evidence>
<accession>W7TDT4</accession>
<name>W7TDT4_9STRA</name>
<gene>
    <name evidence="1" type="ORF">Naga_100183g8</name>
</gene>
<reference evidence="1 2" key="1">
    <citation type="journal article" date="2014" name="Mol. Plant">
        <title>Chromosome Scale Genome Assembly and Transcriptome Profiling of Nannochloropsis gaditana in Nitrogen Depletion.</title>
        <authorList>
            <person name="Corteggiani Carpinelli E."/>
            <person name="Telatin A."/>
            <person name="Vitulo N."/>
            <person name="Forcato C."/>
            <person name="D'Angelo M."/>
            <person name="Schiavon R."/>
            <person name="Vezzi A."/>
            <person name="Giacometti G.M."/>
            <person name="Morosinotto T."/>
            <person name="Valle G."/>
        </authorList>
    </citation>
    <scope>NUCLEOTIDE SEQUENCE [LARGE SCALE GENOMIC DNA]</scope>
    <source>
        <strain evidence="1 2">B-31</strain>
    </source>
</reference>
<keyword evidence="2" id="KW-1185">Reference proteome</keyword>
<protein>
    <submittedName>
        <fullName evidence="1">Uncharacterized protein</fullName>
    </submittedName>
</protein>
<proteinExistence type="predicted"/>
<comment type="caution">
    <text evidence="1">The sequence shown here is derived from an EMBL/GenBank/DDBJ whole genome shotgun (WGS) entry which is preliminary data.</text>
</comment>
<organism evidence="1 2">
    <name type="scientific">Nannochloropsis gaditana</name>
    <dbReference type="NCBI Taxonomy" id="72520"/>
    <lineage>
        <taxon>Eukaryota</taxon>
        <taxon>Sar</taxon>
        <taxon>Stramenopiles</taxon>
        <taxon>Ochrophyta</taxon>
        <taxon>Eustigmatophyceae</taxon>
        <taxon>Eustigmatales</taxon>
        <taxon>Monodopsidaceae</taxon>
        <taxon>Nannochloropsis</taxon>
    </lineage>
</organism>
<dbReference type="EMBL" id="AZIL01002380">
    <property type="protein sequence ID" value="EWM21713.1"/>
    <property type="molecule type" value="Genomic_DNA"/>
</dbReference>